<dbReference type="InterPro" id="IPR026881">
    <property type="entry name" value="WYL_dom"/>
</dbReference>
<dbReference type="Pfam" id="PF13280">
    <property type="entry name" value="WYL"/>
    <property type="match status" value="1"/>
</dbReference>
<evidence type="ECO:0000313" key="5">
    <source>
        <dbReference type="EMBL" id="MCO1656079.1"/>
    </source>
</evidence>
<dbReference type="RefSeq" id="WP_252438454.1">
    <property type="nucleotide sequence ID" value="NZ_JAGSOV010000028.1"/>
</dbReference>
<sequence>MSASGVTERLPRLLSLVPYLQARPGIPVAEAAADFGITERQLRRDLELLWMCGLPGYGPGDLIDLSFSGDTVSVISDAGMGRPLRLTTAEATALLVALRTLAEMPGVVDTAAVRRATAKIERAVGDAGPGQVAVEVTREEEAATAAVRDALTSGRAMHIVYYTAGRDSVSQRTIDPMRLLIVDGRGYLEAWCRRAEGVRLFRLDRVEDVVVLDEPASPPPDAEPTDVSGGLFRPTAEHRSAVLLLEPRARWVAEYYPVDEVVEAEGERLRVRLRYADPTWLVRLVLGLGGGARLLEPRDLAARVGARAREALAAADPSADDPAAPDAGGNATGRIDGGVADGG</sequence>
<keyword evidence="6" id="KW-1185">Reference proteome</keyword>
<evidence type="ECO:0000259" key="4">
    <source>
        <dbReference type="Pfam" id="PF25583"/>
    </source>
</evidence>
<feature type="region of interest" description="Disordered" evidence="1">
    <location>
        <begin position="311"/>
        <end position="343"/>
    </location>
</feature>
<evidence type="ECO:0000256" key="1">
    <source>
        <dbReference type="SAM" id="MobiDB-lite"/>
    </source>
</evidence>
<dbReference type="InterPro" id="IPR028349">
    <property type="entry name" value="PafC-like"/>
</dbReference>
<dbReference type="PIRSF" id="PIRSF016838">
    <property type="entry name" value="PafC"/>
    <property type="match status" value="1"/>
</dbReference>
<protein>
    <submittedName>
        <fullName evidence="5">WYL domain-containing protein</fullName>
    </submittedName>
</protein>
<feature type="domain" description="WCX" evidence="4">
    <location>
        <begin position="240"/>
        <end position="312"/>
    </location>
</feature>
<evidence type="ECO:0000259" key="2">
    <source>
        <dbReference type="Pfam" id="PF13280"/>
    </source>
</evidence>
<feature type="domain" description="PafC HTH" evidence="3">
    <location>
        <begin position="8"/>
        <end position="122"/>
    </location>
</feature>
<dbReference type="InterPro" id="IPR051534">
    <property type="entry name" value="CBASS_pafABC_assoc_protein"/>
</dbReference>
<dbReference type="Pfam" id="PF19187">
    <property type="entry name" value="HTH_PafC"/>
    <property type="match status" value="1"/>
</dbReference>
<feature type="compositionally biased region" description="Low complexity" evidence="1">
    <location>
        <begin position="311"/>
        <end position="329"/>
    </location>
</feature>
<dbReference type="PANTHER" id="PTHR34580:SF1">
    <property type="entry name" value="PROTEIN PAFC"/>
    <property type="match status" value="1"/>
</dbReference>
<gene>
    <name evidence="5" type="ORF">KDL28_13550</name>
</gene>
<dbReference type="PROSITE" id="PS52050">
    <property type="entry name" value="WYL"/>
    <property type="match status" value="1"/>
</dbReference>
<dbReference type="PANTHER" id="PTHR34580">
    <property type="match status" value="1"/>
</dbReference>
<dbReference type="InterPro" id="IPR043839">
    <property type="entry name" value="PafC_HTH"/>
</dbReference>
<feature type="domain" description="WYL" evidence="2">
    <location>
        <begin position="145"/>
        <end position="210"/>
    </location>
</feature>
<comment type="caution">
    <text evidence="5">The sequence shown here is derived from an EMBL/GenBank/DDBJ whole genome shotgun (WGS) entry which is preliminary data.</text>
</comment>
<accession>A0ABT0ZZ97</accession>
<evidence type="ECO:0000259" key="3">
    <source>
        <dbReference type="Pfam" id="PF19187"/>
    </source>
</evidence>
<proteinExistence type="predicted"/>
<organism evidence="5 6">
    <name type="scientific">Pseudonocardia humida</name>
    <dbReference type="NCBI Taxonomy" id="2800819"/>
    <lineage>
        <taxon>Bacteria</taxon>
        <taxon>Bacillati</taxon>
        <taxon>Actinomycetota</taxon>
        <taxon>Actinomycetes</taxon>
        <taxon>Pseudonocardiales</taxon>
        <taxon>Pseudonocardiaceae</taxon>
        <taxon>Pseudonocardia</taxon>
    </lineage>
</organism>
<dbReference type="InterPro" id="IPR057727">
    <property type="entry name" value="WCX_dom"/>
</dbReference>
<evidence type="ECO:0000313" key="6">
    <source>
        <dbReference type="Proteomes" id="UP001165283"/>
    </source>
</evidence>
<name>A0ABT0ZZ97_9PSEU</name>
<dbReference type="Pfam" id="PF25583">
    <property type="entry name" value="WCX"/>
    <property type="match status" value="1"/>
</dbReference>
<dbReference type="Proteomes" id="UP001165283">
    <property type="component" value="Unassembled WGS sequence"/>
</dbReference>
<reference evidence="5" key="1">
    <citation type="submission" date="2021-04" db="EMBL/GenBank/DDBJ databases">
        <title>Pseudonocardia sp. nov., isolated from sandy soil of mangrove forest.</title>
        <authorList>
            <person name="Zan Z."/>
            <person name="Huang R."/>
            <person name="Liu W."/>
        </authorList>
    </citation>
    <scope>NUCLEOTIDE SEQUENCE</scope>
    <source>
        <strain evidence="5">S2-4</strain>
    </source>
</reference>
<dbReference type="EMBL" id="JAGSOV010000028">
    <property type="protein sequence ID" value="MCO1656079.1"/>
    <property type="molecule type" value="Genomic_DNA"/>
</dbReference>